<evidence type="ECO:0000313" key="1">
    <source>
        <dbReference type="EMBL" id="KAF5802926.1"/>
    </source>
</evidence>
<gene>
    <name evidence="1" type="ORF">HanXRQr2_Chr06g0265281</name>
</gene>
<name>A0A9K3NJU9_HELAN</name>
<dbReference type="EMBL" id="MNCJ02000321">
    <property type="protein sequence ID" value="KAF5802926.1"/>
    <property type="molecule type" value="Genomic_DNA"/>
</dbReference>
<reference evidence="1" key="2">
    <citation type="submission" date="2020-06" db="EMBL/GenBank/DDBJ databases">
        <title>Helianthus annuus Genome sequencing and assembly Release 2.</title>
        <authorList>
            <person name="Gouzy J."/>
            <person name="Langlade N."/>
            <person name="Munos S."/>
        </authorList>
    </citation>
    <scope>NUCLEOTIDE SEQUENCE</scope>
    <source>
        <tissue evidence="1">Leaves</tissue>
    </source>
</reference>
<evidence type="ECO:0000313" key="2">
    <source>
        <dbReference type="Proteomes" id="UP000215914"/>
    </source>
</evidence>
<comment type="caution">
    <text evidence="1">The sequence shown here is derived from an EMBL/GenBank/DDBJ whole genome shotgun (WGS) entry which is preliminary data.</text>
</comment>
<sequence length="60" mass="7433">MQLQPDEIKNENLKHYKLIIAKIRMEISDREKEIPATDVIRRREIEIQEEREKEEREDWA</sequence>
<accession>A0A9K3NJU9</accession>
<dbReference type="Proteomes" id="UP000215914">
    <property type="component" value="Unassembled WGS sequence"/>
</dbReference>
<reference evidence="1" key="1">
    <citation type="journal article" date="2017" name="Nature">
        <title>The sunflower genome provides insights into oil metabolism, flowering and Asterid evolution.</title>
        <authorList>
            <person name="Badouin H."/>
            <person name="Gouzy J."/>
            <person name="Grassa C.J."/>
            <person name="Murat F."/>
            <person name="Staton S.E."/>
            <person name="Cottret L."/>
            <person name="Lelandais-Briere C."/>
            <person name="Owens G.L."/>
            <person name="Carrere S."/>
            <person name="Mayjonade B."/>
            <person name="Legrand L."/>
            <person name="Gill N."/>
            <person name="Kane N.C."/>
            <person name="Bowers J.E."/>
            <person name="Hubner S."/>
            <person name="Bellec A."/>
            <person name="Berard A."/>
            <person name="Berges H."/>
            <person name="Blanchet N."/>
            <person name="Boniface M.C."/>
            <person name="Brunel D."/>
            <person name="Catrice O."/>
            <person name="Chaidir N."/>
            <person name="Claudel C."/>
            <person name="Donnadieu C."/>
            <person name="Faraut T."/>
            <person name="Fievet G."/>
            <person name="Helmstetter N."/>
            <person name="King M."/>
            <person name="Knapp S.J."/>
            <person name="Lai Z."/>
            <person name="Le Paslier M.C."/>
            <person name="Lippi Y."/>
            <person name="Lorenzon L."/>
            <person name="Mandel J.R."/>
            <person name="Marage G."/>
            <person name="Marchand G."/>
            <person name="Marquand E."/>
            <person name="Bret-Mestries E."/>
            <person name="Morien E."/>
            <person name="Nambeesan S."/>
            <person name="Nguyen T."/>
            <person name="Pegot-Espagnet P."/>
            <person name="Pouilly N."/>
            <person name="Raftis F."/>
            <person name="Sallet E."/>
            <person name="Schiex T."/>
            <person name="Thomas J."/>
            <person name="Vandecasteele C."/>
            <person name="Vares D."/>
            <person name="Vear F."/>
            <person name="Vautrin S."/>
            <person name="Crespi M."/>
            <person name="Mangin B."/>
            <person name="Burke J.M."/>
            <person name="Salse J."/>
            <person name="Munos S."/>
            <person name="Vincourt P."/>
            <person name="Rieseberg L.H."/>
            <person name="Langlade N.B."/>
        </authorList>
    </citation>
    <scope>NUCLEOTIDE SEQUENCE</scope>
    <source>
        <tissue evidence="1">Leaves</tissue>
    </source>
</reference>
<protein>
    <submittedName>
        <fullName evidence="1">Uncharacterized protein</fullName>
    </submittedName>
</protein>
<proteinExistence type="predicted"/>
<organism evidence="1 2">
    <name type="scientific">Helianthus annuus</name>
    <name type="common">Common sunflower</name>
    <dbReference type="NCBI Taxonomy" id="4232"/>
    <lineage>
        <taxon>Eukaryota</taxon>
        <taxon>Viridiplantae</taxon>
        <taxon>Streptophyta</taxon>
        <taxon>Embryophyta</taxon>
        <taxon>Tracheophyta</taxon>
        <taxon>Spermatophyta</taxon>
        <taxon>Magnoliopsida</taxon>
        <taxon>eudicotyledons</taxon>
        <taxon>Gunneridae</taxon>
        <taxon>Pentapetalae</taxon>
        <taxon>asterids</taxon>
        <taxon>campanulids</taxon>
        <taxon>Asterales</taxon>
        <taxon>Asteraceae</taxon>
        <taxon>Asteroideae</taxon>
        <taxon>Heliantheae alliance</taxon>
        <taxon>Heliantheae</taxon>
        <taxon>Helianthus</taxon>
    </lineage>
</organism>
<dbReference type="AlphaFoldDB" id="A0A9K3NJU9"/>
<dbReference type="Gramene" id="mRNA:HanXRQr2_Chr06g0265281">
    <property type="protein sequence ID" value="CDS:HanXRQr2_Chr06g0265281.1"/>
    <property type="gene ID" value="HanXRQr2_Chr06g0265281"/>
</dbReference>
<keyword evidence="2" id="KW-1185">Reference proteome</keyword>